<dbReference type="GeneID" id="63695517"/>
<gene>
    <name evidence="1" type="ORF">EURHEDRAFT_405549</name>
</gene>
<dbReference type="AlphaFoldDB" id="A0A017S4B3"/>
<dbReference type="HOGENOM" id="CLU_1815408_0_0_1"/>
<keyword evidence="2" id="KW-1185">Reference proteome</keyword>
<dbReference type="Proteomes" id="UP000019804">
    <property type="component" value="Unassembled WGS sequence"/>
</dbReference>
<accession>A0A017S4B3</accession>
<proteinExistence type="predicted"/>
<name>A0A017S4B3_ASPRC</name>
<sequence length="142" mass="16612">MWVKRPNAHHLVSNVPTLLAHSLAVLHCYWRHPYSWIARIQKLSQLGKNVQLDFMQSETGKMASDLDISGLRAKYNVNMTDESDASTGELEFMVNMAISFWKQQKIHYTELNVFVDRLQERAKFLVQDKKAWAEFSRVRESK</sequence>
<evidence type="ECO:0000313" key="2">
    <source>
        <dbReference type="Proteomes" id="UP000019804"/>
    </source>
</evidence>
<protein>
    <submittedName>
        <fullName evidence="1">Uncharacterized protein</fullName>
    </submittedName>
</protein>
<dbReference type="RefSeq" id="XP_040635563.1">
    <property type="nucleotide sequence ID" value="XM_040780393.1"/>
</dbReference>
<dbReference type="EMBL" id="KK088440">
    <property type="protein sequence ID" value="EYE91873.1"/>
    <property type="molecule type" value="Genomic_DNA"/>
</dbReference>
<organism evidence="1 2">
    <name type="scientific">Aspergillus ruber (strain CBS 135680)</name>
    <dbReference type="NCBI Taxonomy" id="1388766"/>
    <lineage>
        <taxon>Eukaryota</taxon>
        <taxon>Fungi</taxon>
        <taxon>Dikarya</taxon>
        <taxon>Ascomycota</taxon>
        <taxon>Pezizomycotina</taxon>
        <taxon>Eurotiomycetes</taxon>
        <taxon>Eurotiomycetidae</taxon>
        <taxon>Eurotiales</taxon>
        <taxon>Aspergillaceae</taxon>
        <taxon>Aspergillus</taxon>
        <taxon>Aspergillus subgen. Aspergillus</taxon>
    </lineage>
</organism>
<reference evidence="2" key="1">
    <citation type="journal article" date="2014" name="Nat. Commun.">
        <title>Genomic adaptations of the halophilic Dead Sea filamentous fungus Eurotium rubrum.</title>
        <authorList>
            <person name="Kis-Papo T."/>
            <person name="Weig A.R."/>
            <person name="Riley R."/>
            <person name="Persoh D."/>
            <person name="Salamov A."/>
            <person name="Sun H."/>
            <person name="Lipzen A."/>
            <person name="Wasser S.P."/>
            <person name="Rambold G."/>
            <person name="Grigoriev I.V."/>
            <person name="Nevo E."/>
        </authorList>
    </citation>
    <scope>NUCLEOTIDE SEQUENCE [LARGE SCALE GENOMIC DNA]</scope>
    <source>
        <strain evidence="2">CBS 135680</strain>
    </source>
</reference>
<evidence type="ECO:0000313" key="1">
    <source>
        <dbReference type="EMBL" id="EYE91873.1"/>
    </source>
</evidence>